<evidence type="ECO:0000256" key="3">
    <source>
        <dbReference type="SAM" id="MobiDB-lite"/>
    </source>
</evidence>
<keyword evidence="5" id="KW-1185">Reference proteome</keyword>
<evidence type="ECO:0000256" key="2">
    <source>
        <dbReference type="SAM" id="Coils"/>
    </source>
</evidence>
<feature type="compositionally biased region" description="Polar residues" evidence="3">
    <location>
        <begin position="9"/>
        <end position="18"/>
    </location>
</feature>
<feature type="region of interest" description="Disordered" evidence="3">
    <location>
        <begin position="1"/>
        <end position="22"/>
    </location>
</feature>
<reference evidence="4" key="1">
    <citation type="submission" date="2022-02" db="EMBL/GenBank/DDBJ databases">
        <title>Atlantic sturgeon de novo genome assembly.</title>
        <authorList>
            <person name="Stock M."/>
            <person name="Klopp C."/>
            <person name="Guiguen Y."/>
            <person name="Cabau C."/>
            <person name="Parinello H."/>
            <person name="Santidrian Yebra-Pimentel E."/>
            <person name="Kuhl H."/>
            <person name="Dirks R.P."/>
            <person name="Guessner J."/>
            <person name="Wuertz S."/>
            <person name="Du K."/>
            <person name="Schartl M."/>
        </authorList>
    </citation>
    <scope>NUCLEOTIDE SEQUENCE</scope>
    <source>
        <strain evidence="4">STURGEONOMICS-FGT-2020</strain>
        <tissue evidence="4">Whole blood</tissue>
    </source>
</reference>
<keyword evidence="1 2" id="KW-0175">Coiled coil</keyword>
<sequence>MSKYEKENSANNMASSQRTPRDLKKMIIDSKEEIDEVQHALDKLRALSQDDQTENALLRSRIDEQSHLIRILKQRADEMVLRCQALDKLNTELENMSEDVQCELKTERHRATQLEDRFMDLAANHQQIIKFKDEYKMQNAQLKEENERLRNENESLFCEVLQQKEQRIVELTGEVKRMTEQYKDLELEYKQKSNEFQAKVEEINENHQIKESALLSKLEILQKQLKDATESCSELDLMLKQATEKDTLKESQLELKLQSLIREKDELLELSMQRGKIIQDKQKEIQQIEEKREIAEKARTAAEKRFEQEVSTVNLNLRVKELQHCLDESKQMYNELKKEFEVYKKHSCDLLAKEKELNAKLRHVIG</sequence>
<dbReference type="PANTHER" id="PTHR34768">
    <property type="entry name" value="COILED-COIL DOMAIN-CONTAINING PROTEIN 89"/>
    <property type="match status" value="1"/>
</dbReference>
<comment type="caution">
    <text evidence="4">The sequence shown here is derived from an EMBL/GenBank/DDBJ whole genome shotgun (WGS) entry which is preliminary data.</text>
</comment>
<dbReference type="PANTHER" id="PTHR34768:SF2">
    <property type="entry name" value="COILED-COIL DOMAIN CONTAINING 89"/>
    <property type="match status" value="1"/>
</dbReference>
<dbReference type="EMBL" id="JAGXEW010000012">
    <property type="protein sequence ID" value="KAK1165697.1"/>
    <property type="molecule type" value="Genomic_DNA"/>
</dbReference>
<accession>A0AAD8DBJ7</accession>
<name>A0AAD8DBJ7_ACIOX</name>
<dbReference type="InterPro" id="IPR043450">
    <property type="entry name" value="CCDC89-like"/>
</dbReference>
<evidence type="ECO:0000313" key="5">
    <source>
        <dbReference type="Proteomes" id="UP001230051"/>
    </source>
</evidence>
<proteinExistence type="predicted"/>
<dbReference type="AlphaFoldDB" id="A0AAD8DBJ7"/>
<feature type="coiled-coil region" evidence="2">
    <location>
        <begin position="86"/>
        <end position="346"/>
    </location>
</feature>
<organism evidence="4 5">
    <name type="scientific">Acipenser oxyrinchus oxyrinchus</name>
    <dbReference type="NCBI Taxonomy" id="40147"/>
    <lineage>
        <taxon>Eukaryota</taxon>
        <taxon>Metazoa</taxon>
        <taxon>Chordata</taxon>
        <taxon>Craniata</taxon>
        <taxon>Vertebrata</taxon>
        <taxon>Euteleostomi</taxon>
        <taxon>Actinopterygii</taxon>
        <taxon>Chondrostei</taxon>
        <taxon>Acipenseriformes</taxon>
        <taxon>Acipenseridae</taxon>
        <taxon>Acipenser</taxon>
    </lineage>
</organism>
<dbReference type="Proteomes" id="UP001230051">
    <property type="component" value="Unassembled WGS sequence"/>
</dbReference>
<evidence type="ECO:0000256" key="1">
    <source>
        <dbReference type="ARBA" id="ARBA00023054"/>
    </source>
</evidence>
<protein>
    <submittedName>
        <fullName evidence="4">Coiled-coil domain-containing protein 89-like</fullName>
    </submittedName>
</protein>
<evidence type="ECO:0000313" key="4">
    <source>
        <dbReference type="EMBL" id="KAK1165697.1"/>
    </source>
</evidence>
<gene>
    <name evidence="4" type="primary">ccdc89</name>
    <name evidence="4" type="ORF">AOXY_G14289</name>
</gene>